<accession>A0A7V2SKQ6</accession>
<feature type="non-terminal residue" evidence="5">
    <location>
        <position position="77"/>
    </location>
</feature>
<keyword evidence="2 3" id="KW-0067">ATP-binding</keyword>
<evidence type="ECO:0000313" key="5">
    <source>
        <dbReference type="EMBL" id="HFC03346.1"/>
    </source>
</evidence>
<dbReference type="InterPro" id="IPR005144">
    <property type="entry name" value="ATP-cone_dom"/>
</dbReference>
<evidence type="ECO:0000259" key="4">
    <source>
        <dbReference type="PROSITE" id="PS51161"/>
    </source>
</evidence>
<keyword evidence="1 3" id="KW-0547">Nucleotide-binding</keyword>
<dbReference type="SUPFAM" id="SSF48168">
    <property type="entry name" value="R1 subunit of ribonucleotide reductase, N-terminal domain"/>
    <property type="match status" value="1"/>
</dbReference>
<evidence type="ECO:0000256" key="3">
    <source>
        <dbReference type="PROSITE-ProRule" id="PRU00492"/>
    </source>
</evidence>
<reference evidence="5" key="1">
    <citation type="journal article" date="2020" name="mSystems">
        <title>Genome- and Community-Level Interaction Insights into Carbon Utilization and Element Cycling Functions of Hydrothermarchaeota in Hydrothermal Sediment.</title>
        <authorList>
            <person name="Zhou Z."/>
            <person name="Liu Y."/>
            <person name="Xu W."/>
            <person name="Pan J."/>
            <person name="Luo Z.H."/>
            <person name="Li M."/>
        </authorList>
    </citation>
    <scope>NUCLEOTIDE SEQUENCE [LARGE SCALE GENOMIC DNA]</scope>
    <source>
        <strain evidence="5">HyVt-513</strain>
    </source>
</reference>
<gene>
    <name evidence="5" type="ORF">ENJ74_00605</name>
</gene>
<dbReference type="Proteomes" id="UP000885722">
    <property type="component" value="Unassembled WGS sequence"/>
</dbReference>
<sequence>MIRVVKRNGRVEPLDVSKIQKYTSAAVEGLDGVSQSELEVDAKLQFQDMIRTEDIQLTLIKTAVDKIDIDRPNWTFV</sequence>
<dbReference type="AlphaFoldDB" id="A0A7V2SKQ6"/>
<proteinExistence type="predicted"/>
<protein>
    <recommendedName>
        <fullName evidence="4">ATP-cone domain-containing protein</fullName>
    </recommendedName>
</protein>
<comment type="caution">
    <text evidence="5">The sequence shown here is derived from an EMBL/GenBank/DDBJ whole genome shotgun (WGS) entry which is preliminary data.</text>
</comment>
<dbReference type="InterPro" id="IPR008926">
    <property type="entry name" value="RNR_R1-su_N"/>
</dbReference>
<dbReference type="Pfam" id="PF03477">
    <property type="entry name" value="ATP-cone"/>
    <property type="match status" value="1"/>
</dbReference>
<dbReference type="GO" id="GO:0005524">
    <property type="term" value="F:ATP binding"/>
    <property type="evidence" value="ECO:0007669"/>
    <property type="project" value="UniProtKB-UniRule"/>
</dbReference>
<evidence type="ECO:0000313" key="6">
    <source>
        <dbReference type="Proteomes" id="UP000885722"/>
    </source>
</evidence>
<organism evidence="5 6">
    <name type="scientific">Nitratifractor salsuginis</name>
    <dbReference type="NCBI Taxonomy" id="269261"/>
    <lineage>
        <taxon>Bacteria</taxon>
        <taxon>Pseudomonadati</taxon>
        <taxon>Campylobacterota</taxon>
        <taxon>Epsilonproteobacteria</taxon>
        <taxon>Campylobacterales</taxon>
        <taxon>Sulfurovaceae</taxon>
        <taxon>Nitratifractor</taxon>
    </lineage>
</organism>
<evidence type="ECO:0000256" key="1">
    <source>
        <dbReference type="ARBA" id="ARBA00022741"/>
    </source>
</evidence>
<feature type="domain" description="ATP-cone" evidence="4">
    <location>
        <begin position="2"/>
        <end position="77"/>
    </location>
</feature>
<dbReference type="PROSITE" id="PS51161">
    <property type="entry name" value="ATP_CONE"/>
    <property type="match status" value="1"/>
</dbReference>
<evidence type="ECO:0000256" key="2">
    <source>
        <dbReference type="ARBA" id="ARBA00022840"/>
    </source>
</evidence>
<dbReference type="EMBL" id="DRNO01000041">
    <property type="protein sequence ID" value="HFC03346.1"/>
    <property type="molecule type" value="Genomic_DNA"/>
</dbReference>
<name>A0A7V2SKQ6_9BACT</name>